<reference evidence="1 2" key="1">
    <citation type="submission" date="2019-02" db="EMBL/GenBank/DDBJ databases">
        <title>Deep-cultivation of Planctomycetes and their phenomic and genomic characterization uncovers novel biology.</title>
        <authorList>
            <person name="Wiegand S."/>
            <person name="Jogler M."/>
            <person name="Boedeker C."/>
            <person name="Pinto D."/>
            <person name="Vollmers J."/>
            <person name="Rivas-Marin E."/>
            <person name="Kohn T."/>
            <person name="Peeters S.H."/>
            <person name="Heuer A."/>
            <person name="Rast P."/>
            <person name="Oberbeckmann S."/>
            <person name="Bunk B."/>
            <person name="Jeske O."/>
            <person name="Meyerdierks A."/>
            <person name="Storesund J.E."/>
            <person name="Kallscheuer N."/>
            <person name="Luecker S."/>
            <person name="Lage O.M."/>
            <person name="Pohl T."/>
            <person name="Merkel B.J."/>
            <person name="Hornburger P."/>
            <person name="Mueller R.-W."/>
            <person name="Bruemmer F."/>
            <person name="Labrenz M."/>
            <person name="Spormann A.M."/>
            <person name="Op Den Camp H."/>
            <person name="Overmann J."/>
            <person name="Amann R."/>
            <person name="Jetten M.S.M."/>
            <person name="Mascher T."/>
            <person name="Medema M.H."/>
            <person name="Devos D.P."/>
            <person name="Kaster A.-K."/>
            <person name="Ovreas L."/>
            <person name="Rohde M."/>
            <person name="Galperin M.Y."/>
            <person name="Jogler C."/>
        </authorList>
    </citation>
    <scope>NUCLEOTIDE SEQUENCE [LARGE SCALE GENOMIC DNA]</scope>
    <source>
        <strain evidence="1 2">Pla144</strain>
    </source>
</reference>
<evidence type="ECO:0000313" key="1">
    <source>
        <dbReference type="EMBL" id="TWU30174.1"/>
    </source>
</evidence>
<accession>A0A5C6D2U1</accession>
<proteinExistence type="predicted"/>
<comment type="caution">
    <text evidence="1">The sequence shown here is derived from an EMBL/GenBank/DDBJ whole genome shotgun (WGS) entry which is preliminary data.</text>
</comment>
<dbReference type="EMBL" id="SJPS01000001">
    <property type="protein sequence ID" value="TWU30174.1"/>
    <property type="molecule type" value="Genomic_DNA"/>
</dbReference>
<dbReference type="Proteomes" id="UP000318437">
    <property type="component" value="Unassembled WGS sequence"/>
</dbReference>
<evidence type="ECO:0000313" key="2">
    <source>
        <dbReference type="Proteomes" id="UP000318437"/>
    </source>
</evidence>
<dbReference type="OrthoDB" id="289738at2"/>
<dbReference type="AlphaFoldDB" id="A0A5C6D2U1"/>
<dbReference type="RefSeq" id="WP_146448149.1">
    <property type="nucleotide sequence ID" value="NZ_SJPS01000001.1"/>
</dbReference>
<sequence length="214" mass="22913">MFCSECGARAMGKFCSACGVKLSKTESTVEETVELPIDWSDVIDYETLLEIPEIRSRIARNASQSKKSLSGEDFLDMYGNALGKLAGLPIKLPMASLAHFAQSTYAKLGVKTGKARSQFVAQPTGIVLVTILCYLARTGRTLRGVHQLADGCVIVAALPSDMLALEGDLILTVGRSQGGTQVEAKTEIPGQMFDWGKSTRCLESLFSELVSAAA</sequence>
<keyword evidence="2" id="KW-1185">Reference proteome</keyword>
<gene>
    <name evidence="1" type="ORF">Pla144_09600</name>
</gene>
<organism evidence="1 2">
    <name type="scientific">Bythopirellula polymerisocia</name>
    <dbReference type="NCBI Taxonomy" id="2528003"/>
    <lineage>
        <taxon>Bacteria</taxon>
        <taxon>Pseudomonadati</taxon>
        <taxon>Planctomycetota</taxon>
        <taxon>Planctomycetia</taxon>
        <taxon>Pirellulales</taxon>
        <taxon>Lacipirellulaceae</taxon>
        <taxon>Bythopirellula</taxon>
    </lineage>
</organism>
<name>A0A5C6D2U1_9BACT</name>
<protein>
    <submittedName>
        <fullName evidence="1">Uncharacterized protein</fullName>
    </submittedName>
</protein>